<sequence length="109" mass="12498">MGKSVCPMFNNHQISRALGVRATRGNHNGMVIWGLLGGWHPNPLDDTRRVITSRKTDFDLYDSFRRRFRVLLTTIYCTPLCSRGPAMLCKRLDLMTPRSAMREPMTRSA</sequence>
<dbReference type="HOGENOM" id="CLU_2184180_0_0_1"/>
<proteinExistence type="predicted"/>
<accession>A0A067SDL1</accession>
<evidence type="ECO:0000313" key="2">
    <source>
        <dbReference type="Proteomes" id="UP000027222"/>
    </source>
</evidence>
<evidence type="ECO:0000313" key="1">
    <source>
        <dbReference type="EMBL" id="KDR68087.1"/>
    </source>
</evidence>
<dbReference type="AlphaFoldDB" id="A0A067SDL1"/>
<name>A0A067SDL1_GALM3</name>
<dbReference type="EMBL" id="KL142410">
    <property type="protein sequence ID" value="KDR68087.1"/>
    <property type="molecule type" value="Genomic_DNA"/>
</dbReference>
<reference evidence="2" key="1">
    <citation type="journal article" date="2014" name="Proc. Natl. Acad. Sci. U.S.A.">
        <title>Extensive sampling of basidiomycete genomes demonstrates inadequacy of the white-rot/brown-rot paradigm for wood decay fungi.</title>
        <authorList>
            <person name="Riley R."/>
            <person name="Salamov A.A."/>
            <person name="Brown D.W."/>
            <person name="Nagy L.G."/>
            <person name="Floudas D."/>
            <person name="Held B.W."/>
            <person name="Levasseur A."/>
            <person name="Lombard V."/>
            <person name="Morin E."/>
            <person name="Otillar R."/>
            <person name="Lindquist E.A."/>
            <person name="Sun H."/>
            <person name="LaButti K.M."/>
            <person name="Schmutz J."/>
            <person name="Jabbour D."/>
            <person name="Luo H."/>
            <person name="Baker S.E."/>
            <person name="Pisabarro A.G."/>
            <person name="Walton J.D."/>
            <person name="Blanchette R.A."/>
            <person name="Henrissat B."/>
            <person name="Martin F."/>
            <person name="Cullen D."/>
            <person name="Hibbett D.S."/>
            <person name="Grigoriev I.V."/>
        </authorList>
    </citation>
    <scope>NUCLEOTIDE SEQUENCE [LARGE SCALE GENOMIC DNA]</scope>
    <source>
        <strain evidence="2">CBS 339.88</strain>
    </source>
</reference>
<keyword evidence="2" id="KW-1185">Reference proteome</keyword>
<gene>
    <name evidence="1" type="ORF">GALMADRAFT_257334</name>
</gene>
<dbReference type="Proteomes" id="UP000027222">
    <property type="component" value="Unassembled WGS sequence"/>
</dbReference>
<organism evidence="1 2">
    <name type="scientific">Galerina marginata (strain CBS 339.88)</name>
    <dbReference type="NCBI Taxonomy" id="685588"/>
    <lineage>
        <taxon>Eukaryota</taxon>
        <taxon>Fungi</taxon>
        <taxon>Dikarya</taxon>
        <taxon>Basidiomycota</taxon>
        <taxon>Agaricomycotina</taxon>
        <taxon>Agaricomycetes</taxon>
        <taxon>Agaricomycetidae</taxon>
        <taxon>Agaricales</taxon>
        <taxon>Agaricineae</taxon>
        <taxon>Strophariaceae</taxon>
        <taxon>Galerina</taxon>
    </lineage>
</organism>
<protein>
    <submittedName>
        <fullName evidence="1">Uncharacterized protein</fullName>
    </submittedName>
</protein>